<evidence type="ECO:0000313" key="2">
    <source>
        <dbReference type="Proteomes" id="UP000596661"/>
    </source>
</evidence>
<dbReference type="AlphaFoldDB" id="A0A803Q339"/>
<keyword evidence="2" id="KW-1185">Reference proteome</keyword>
<dbReference type="EnsemblPlants" id="evm.model.07.1554">
    <property type="protein sequence ID" value="cds.evm.model.07.1554"/>
    <property type="gene ID" value="evm.TU.07.1554"/>
</dbReference>
<reference evidence="1" key="2">
    <citation type="submission" date="2021-03" db="UniProtKB">
        <authorList>
            <consortium name="EnsemblPlants"/>
        </authorList>
    </citation>
    <scope>IDENTIFICATION</scope>
</reference>
<dbReference type="Proteomes" id="UP000596661">
    <property type="component" value="Chromosome 7"/>
</dbReference>
<sequence>MFSQVLLLNFQDVEGDSGMRKVLYDINKSKVKLYAASNKVDASLLMNKVQSSGVGVETALPVTNAPTISNSIVGVATATLANFLSGNDLIKHNFSIV</sequence>
<accession>A0A803Q339</accession>
<proteinExistence type="predicted"/>
<protein>
    <submittedName>
        <fullName evidence="1">Uncharacterized protein</fullName>
    </submittedName>
</protein>
<dbReference type="EMBL" id="UZAU01000669">
    <property type="status" value="NOT_ANNOTATED_CDS"/>
    <property type="molecule type" value="Genomic_DNA"/>
</dbReference>
<evidence type="ECO:0000313" key="1">
    <source>
        <dbReference type="EnsemblPlants" id="cds.evm.model.07.1554"/>
    </source>
</evidence>
<name>A0A803Q339_CANSA</name>
<dbReference type="Gramene" id="evm.model.07.1554">
    <property type="protein sequence ID" value="cds.evm.model.07.1554"/>
    <property type="gene ID" value="evm.TU.07.1554"/>
</dbReference>
<reference evidence="1" key="1">
    <citation type="submission" date="2018-11" db="EMBL/GenBank/DDBJ databases">
        <authorList>
            <person name="Grassa J C."/>
        </authorList>
    </citation>
    <scope>NUCLEOTIDE SEQUENCE [LARGE SCALE GENOMIC DNA]</scope>
</reference>
<organism evidence="1 2">
    <name type="scientific">Cannabis sativa</name>
    <name type="common">Hemp</name>
    <name type="synonym">Marijuana</name>
    <dbReference type="NCBI Taxonomy" id="3483"/>
    <lineage>
        <taxon>Eukaryota</taxon>
        <taxon>Viridiplantae</taxon>
        <taxon>Streptophyta</taxon>
        <taxon>Embryophyta</taxon>
        <taxon>Tracheophyta</taxon>
        <taxon>Spermatophyta</taxon>
        <taxon>Magnoliopsida</taxon>
        <taxon>eudicotyledons</taxon>
        <taxon>Gunneridae</taxon>
        <taxon>Pentapetalae</taxon>
        <taxon>rosids</taxon>
        <taxon>fabids</taxon>
        <taxon>Rosales</taxon>
        <taxon>Cannabaceae</taxon>
        <taxon>Cannabis</taxon>
    </lineage>
</organism>